<evidence type="ECO:0000256" key="12">
    <source>
        <dbReference type="ARBA" id="ARBA00023180"/>
    </source>
</evidence>
<evidence type="ECO:0000256" key="3">
    <source>
        <dbReference type="ARBA" id="ARBA00004138"/>
    </source>
</evidence>
<evidence type="ECO:0000256" key="2">
    <source>
        <dbReference type="ARBA" id="ARBA00004128"/>
    </source>
</evidence>
<dbReference type="OrthoDB" id="189688at2759"/>
<dbReference type="GO" id="GO:0005929">
    <property type="term" value="C:cilium"/>
    <property type="evidence" value="ECO:0007669"/>
    <property type="project" value="UniProtKB-SubCell"/>
</dbReference>
<comment type="caution">
    <text evidence="15">The sequence shown here is derived from an EMBL/GenBank/DDBJ whole genome shotgun (WGS) entry which is preliminary data.</text>
</comment>
<comment type="function">
    <text evidence="1">Required for ciliogenesis.</text>
</comment>
<comment type="subcellular location">
    <subcellularLocation>
        <location evidence="3">Cell projection</location>
        <location evidence="3">Cilium</location>
    </subcellularLocation>
    <subcellularLocation>
        <location evidence="2">Vacuole membrane</location>
        <topology evidence="2">Multi-pass membrane protein</topology>
    </subcellularLocation>
</comment>
<keyword evidence="11 14" id="KW-0472">Membrane</keyword>
<gene>
    <name evidence="15" type="ORF">CAMP_LOCUS3863</name>
</gene>
<name>A0A9P1IAB0_9PELO</name>
<evidence type="ECO:0000256" key="10">
    <source>
        <dbReference type="ARBA" id="ARBA00023069"/>
    </source>
</evidence>
<evidence type="ECO:0000256" key="9">
    <source>
        <dbReference type="ARBA" id="ARBA00022989"/>
    </source>
</evidence>
<evidence type="ECO:0000313" key="16">
    <source>
        <dbReference type="Proteomes" id="UP001152747"/>
    </source>
</evidence>
<keyword evidence="8" id="KW-0970">Cilium biogenesis/degradation</keyword>
<evidence type="ECO:0000256" key="14">
    <source>
        <dbReference type="SAM" id="Phobius"/>
    </source>
</evidence>
<evidence type="ECO:0000256" key="5">
    <source>
        <dbReference type="ARBA" id="ARBA00014515"/>
    </source>
</evidence>
<keyword evidence="7 14" id="KW-0812">Transmembrane</keyword>
<dbReference type="PANTHER" id="PTHR13306:SF6">
    <property type="entry name" value="TRANSMEMBRANE PROTEIN 138"/>
    <property type="match status" value="1"/>
</dbReference>
<keyword evidence="10" id="KW-0969">Cilium</keyword>
<evidence type="ECO:0000256" key="4">
    <source>
        <dbReference type="ARBA" id="ARBA00010572"/>
    </source>
</evidence>
<dbReference type="Pfam" id="PF14935">
    <property type="entry name" value="TMEM138"/>
    <property type="match status" value="1"/>
</dbReference>
<evidence type="ECO:0000256" key="13">
    <source>
        <dbReference type="ARBA" id="ARBA00023273"/>
    </source>
</evidence>
<evidence type="ECO:0000256" key="1">
    <source>
        <dbReference type="ARBA" id="ARBA00003709"/>
    </source>
</evidence>
<feature type="transmembrane region" description="Helical" evidence="14">
    <location>
        <begin position="68"/>
        <end position="89"/>
    </location>
</feature>
<protein>
    <recommendedName>
        <fullName evidence="5">Transmembrane protein 138</fullName>
    </recommendedName>
</protein>
<comment type="similarity">
    <text evidence="4">Belongs to the TMEM138 family.</text>
</comment>
<sequence>MGSKYALILYTQIALLIIDIIFNSVSVLLVGNNTILLMLYILQDTFLVMSCLVLMISFSSTFIFQIGLIPLIFTTFLPTIFLTIFYTLISIGYHYASLNANWDDPSVNIFQSIPLTGFYIFHKFLACFYYSFYKRAALHISDPKYNQDSDWLRSKFMELFSKSIPNAEEVRASDNKETLKTE</sequence>
<dbReference type="InterPro" id="IPR024133">
    <property type="entry name" value="TM_138"/>
</dbReference>
<evidence type="ECO:0000313" key="15">
    <source>
        <dbReference type="EMBL" id="CAI5441226.1"/>
    </source>
</evidence>
<evidence type="ECO:0000256" key="11">
    <source>
        <dbReference type="ARBA" id="ARBA00023136"/>
    </source>
</evidence>
<feature type="transmembrane region" description="Helical" evidence="14">
    <location>
        <begin position="35"/>
        <end position="56"/>
    </location>
</feature>
<dbReference type="AlphaFoldDB" id="A0A9P1IAB0"/>
<dbReference type="Proteomes" id="UP001152747">
    <property type="component" value="Unassembled WGS sequence"/>
</dbReference>
<proteinExistence type="inferred from homology"/>
<reference evidence="15" key="1">
    <citation type="submission" date="2022-11" db="EMBL/GenBank/DDBJ databases">
        <authorList>
            <person name="Kikuchi T."/>
        </authorList>
    </citation>
    <scope>NUCLEOTIDE SEQUENCE</scope>
    <source>
        <strain evidence="15">PS1010</strain>
    </source>
</reference>
<keyword evidence="12" id="KW-0325">Glycoprotein</keyword>
<dbReference type="PANTHER" id="PTHR13306">
    <property type="entry name" value="TRANSMEMBRANE PROTEIN 138"/>
    <property type="match status" value="1"/>
</dbReference>
<keyword evidence="13" id="KW-0966">Cell projection</keyword>
<evidence type="ECO:0000256" key="7">
    <source>
        <dbReference type="ARBA" id="ARBA00022692"/>
    </source>
</evidence>
<keyword evidence="16" id="KW-1185">Reference proteome</keyword>
<evidence type="ECO:0000256" key="8">
    <source>
        <dbReference type="ARBA" id="ARBA00022794"/>
    </source>
</evidence>
<dbReference type="GO" id="GO:0030030">
    <property type="term" value="P:cell projection organization"/>
    <property type="evidence" value="ECO:0007669"/>
    <property type="project" value="UniProtKB-KW"/>
</dbReference>
<dbReference type="EMBL" id="CANHGI010000002">
    <property type="protein sequence ID" value="CAI5441226.1"/>
    <property type="molecule type" value="Genomic_DNA"/>
</dbReference>
<evidence type="ECO:0000256" key="6">
    <source>
        <dbReference type="ARBA" id="ARBA00022554"/>
    </source>
</evidence>
<accession>A0A9P1IAB0</accession>
<organism evidence="15 16">
    <name type="scientific">Caenorhabditis angaria</name>
    <dbReference type="NCBI Taxonomy" id="860376"/>
    <lineage>
        <taxon>Eukaryota</taxon>
        <taxon>Metazoa</taxon>
        <taxon>Ecdysozoa</taxon>
        <taxon>Nematoda</taxon>
        <taxon>Chromadorea</taxon>
        <taxon>Rhabditida</taxon>
        <taxon>Rhabditina</taxon>
        <taxon>Rhabditomorpha</taxon>
        <taxon>Rhabditoidea</taxon>
        <taxon>Rhabditidae</taxon>
        <taxon>Peloderinae</taxon>
        <taxon>Caenorhabditis</taxon>
    </lineage>
</organism>
<dbReference type="GO" id="GO:0005774">
    <property type="term" value="C:vacuolar membrane"/>
    <property type="evidence" value="ECO:0007669"/>
    <property type="project" value="UniProtKB-SubCell"/>
</dbReference>
<keyword evidence="6" id="KW-0926">Vacuole</keyword>
<feature type="transmembrane region" description="Helical" evidence="14">
    <location>
        <begin position="7"/>
        <end position="29"/>
    </location>
</feature>
<feature type="transmembrane region" description="Helical" evidence="14">
    <location>
        <begin position="109"/>
        <end position="132"/>
    </location>
</feature>
<keyword evidence="9 14" id="KW-1133">Transmembrane helix</keyword>